<dbReference type="GO" id="GO:0005509">
    <property type="term" value="F:calcium ion binding"/>
    <property type="evidence" value="ECO:0007669"/>
    <property type="project" value="TreeGrafter"/>
</dbReference>
<dbReference type="InterPro" id="IPR034737">
    <property type="entry name" value="TCTP"/>
</dbReference>
<feature type="domain" description="TCTP" evidence="5">
    <location>
        <begin position="1"/>
        <end position="138"/>
    </location>
</feature>
<comment type="subunit">
    <text evidence="3">Homodimer. Interacts with STEAP3. Interacts with TSC22D1; interaction results in the destabilization of TSC22D1 protein.</text>
</comment>
<dbReference type="InterPro" id="IPR011057">
    <property type="entry name" value="Mss4-like_sf"/>
</dbReference>
<dbReference type="GO" id="GO:0005737">
    <property type="term" value="C:cytoplasm"/>
    <property type="evidence" value="ECO:0007669"/>
    <property type="project" value="TreeGrafter"/>
</dbReference>
<evidence type="ECO:0000259" key="5">
    <source>
        <dbReference type="PROSITE" id="PS51797"/>
    </source>
</evidence>
<evidence type="ECO:0000256" key="2">
    <source>
        <dbReference type="ARBA" id="ARBA00046053"/>
    </source>
</evidence>
<evidence type="ECO:0000256" key="1">
    <source>
        <dbReference type="ARBA" id="ARBA00040832"/>
    </source>
</evidence>
<dbReference type="STRING" id="9402.L5KBN3"/>
<reference evidence="7" key="1">
    <citation type="journal article" date="2013" name="Science">
        <title>Comparative analysis of bat genomes provides insight into the evolution of flight and immunity.</title>
        <authorList>
            <person name="Zhang G."/>
            <person name="Cowled C."/>
            <person name="Shi Z."/>
            <person name="Huang Z."/>
            <person name="Bishop-Lilly K.A."/>
            <person name="Fang X."/>
            <person name="Wynne J.W."/>
            <person name="Xiong Z."/>
            <person name="Baker M.L."/>
            <person name="Zhao W."/>
            <person name="Tachedjian M."/>
            <person name="Zhu Y."/>
            <person name="Zhou P."/>
            <person name="Jiang X."/>
            <person name="Ng J."/>
            <person name="Yang L."/>
            <person name="Wu L."/>
            <person name="Xiao J."/>
            <person name="Feng Y."/>
            <person name="Chen Y."/>
            <person name="Sun X."/>
            <person name="Zhang Y."/>
            <person name="Marsh G.A."/>
            <person name="Crameri G."/>
            <person name="Broder C.C."/>
            <person name="Frey K.G."/>
            <person name="Wang L.F."/>
            <person name="Wang J."/>
        </authorList>
    </citation>
    <scope>NUCLEOTIDE SEQUENCE [LARGE SCALE GENOMIC DNA]</scope>
</reference>
<comment type="similarity">
    <text evidence="4">Belongs to the TCTP family.</text>
</comment>
<dbReference type="Pfam" id="PF00838">
    <property type="entry name" value="TCTP"/>
    <property type="match status" value="1"/>
</dbReference>
<accession>L5KBN3</accession>
<evidence type="ECO:0000313" key="7">
    <source>
        <dbReference type="Proteomes" id="UP000010552"/>
    </source>
</evidence>
<dbReference type="InterPro" id="IPR018105">
    <property type="entry name" value="Translational_control_tumour_p"/>
</dbReference>
<dbReference type="Proteomes" id="UP000010552">
    <property type="component" value="Unassembled WGS sequence"/>
</dbReference>
<evidence type="ECO:0000313" key="6">
    <source>
        <dbReference type="EMBL" id="ELK09099.1"/>
    </source>
</evidence>
<name>L5KBN3_PTEAL</name>
<dbReference type="InterPro" id="IPR011323">
    <property type="entry name" value="Mss4/transl-control_tumour"/>
</dbReference>
<dbReference type="PROSITE" id="PS51797">
    <property type="entry name" value="TCTP_3"/>
    <property type="match status" value="1"/>
</dbReference>
<protein>
    <recommendedName>
        <fullName evidence="1">Translationally-controlled tumor protein</fullName>
    </recommendedName>
</protein>
<gene>
    <name evidence="6" type="ORF">PAL_GLEAN10008321</name>
</gene>
<dbReference type="PANTHER" id="PTHR11991:SF0">
    <property type="entry name" value="TRANSLATIONALLY-CONTROLLED TUMOR PROTEIN"/>
    <property type="match status" value="1"/>
</dbReference>
<comment type="function">
    <text evidence="2">Involved in calcium binding and microtubule stabilization. Acts as a negative regulator of TSC22D1-mediated apoptosis, via interaction with and destabilization of TSC22D1 protein.</text>
</comment>
<dbReference type="AlphaFoldDB" id="L5KBN3"/>
<sequence length="138" mass="15743">MIIYLVDLVRHDEMFSDINKIWEMQEELCLEVEGKAVSRTEGNTDNLLIDGNALADSPEGKGMESTVITDIVMNHRFTGNQLHKRSLQKYIKDYMKSIKGKLAEQRPERVKPFMTWAAEQSSTSLLISKTTSSLLVKH</sequence>
<proteinExistence type="inferred from homology"/>
<organism evidence="6 7">
    <name type="scientific">Pteropus alecto</name>
    <name type="common">Black flying fox</name>
    <dbReference type="NCBI Taxonomy" id="9402"/>
    <lineage>
        <taxon>Eukaryota</taxon>
        <taxon>Metazoa</taxon>
        <taxon>Chordata</taxon>
        <taxon>Craniata</taxon>
        <taxon>Vertebrata</taxon>
        <taxon>Euteleostomi</taxon>
        <taxon>Mammalia</taxon>
        <taxon>Eutheria</taxon>
        <taxon>Laurasiatheria</taxon>
        <taxon>Chiroptera</taxon>
        <taxon>Yinpterochiroptera</taxon>
        <taxon>Pteropodoidea</taxon>
        <taxon>Pteropodidae</taxon>
        <taxon>Pteropodinae</taxon>
        <taxon>Pteropus</taxon>
    </lineage>
</organism>
<dbReference type="EMBL" id="KB030846">
    <property type="protein sequence ID" value="ELK09099.1"/>
    <property type="molecule type" value="Genomic_DNA"/>
</dbReference>
<dbReference type="InParanoid" id="L5KBN3"/>
<dbReference type="Gene3D" id="2.170.150.10">
    <property type="entry name" value="Metal Binding Protein, Guanine Nucleotide Exchange Factor, Chain A"/>
    <property type="match status" value="1"/>
</dbReference>
<dbReference type="PANTHER" id="PTHR11991">
    <property type="entry name" value="TRANSLATIONALLY CONTROLLED TUMOR PROTEIN-RELATED"/>
    <property type="match status" value="1"/>
</dbReference>
<evidence type="ECO:0000256" key="3">
    <source>
        <dbReference type="ARBA" id="ARBA00047116"/>
    </source>
</evidence>
<evidence type="ECO:0000256" key="4">
    <source>
        <dbReference type="PROSITE-ProRule" id="PRU01133"/>
    </source>
</evidence>
<keyword evidence="7" id="KW-1185">Reference proteome</keyword>
<dbReference type="SUPFAM" id="SSF51316">
    <property type="entry name" value="Mss4-like"/>
    <property type="match status" value="1"/>
</dbReference>